<evidence type="ECO:0000313" key="2">
    <source>
        <dbReference type="Proteomes" id="UP001152607"/>
    </source>
</evidence>
<sequence length="62" mass="7272">MRMNLVKGDSSEERVRVGYDCSEKRLWCVEMCFCDLNAGERTIPFIYILHLLFRIHLTAYGA</sequence>
<comment type="caution">
    <text evidence="1">The sequence shown here is derived from an EMBL/GenBank/DDBJ whole genome shotgun (WGS) entry which is preliminary data.</text>
</comment>
<accession>A0A9W4U5X6</accession>
<dbReference type="EMBL" id="CAOQHR010000001">
    <property type="protein sequence ID" value="CAI6278685.1"/>
    <property type="molecule type" value="Genomic_DNA"/>
</dbReference>
<organism evidence="1 2">
    <name type="scientific">Periconia digitata</name>
    <dbReference type="NCBI Taxonomy" id="1303443"/>
    <lineage>
        <taxon>Eukaryota</taxon>
        <taxon>Fungi</taxon>
        <taxon>Dikarya</taxon>
        <taxon>Ascomycota</taxon>
        <taxon>Pezizomycotina</taxon>
        <taxon>Dothideomycetes</taxon>
        <taxon>Pleosporomycetidae</taxon>
        <taxon>Pleosporales</taxon>
        <taxon>Massarineae</taxon>
        <taxon>Periconiaceae</taxon>
        <taxon>Periconia</taxon>
    </lineage>
</organism>
<gene>
    <name evidence="1" type="ORF">PDIGIT_LOCUS2018</name>
</gene>
<evidence type="ECO:0000313" key="1">
    <source>
        <dbReference type="EMBL" id="CAI6278685.1"/>
    </source>
</evidence>
<keyword evidence="2" id="KW-1185">Reference proteome</keyword>
<protein>
    <submittedName>
        <fullName evidence="1">Uncharacterized protein</fullName>
    </submittedName>
</protein>
<proteinExistence type="predicted"/>
<dbReference type="Proteomes" id="UP001152607">
    <property type="component" value="Unassembled WGS sequence"/>
</dbReference>
<dbReference type="AlphaFoldDB" id="A0A9W4U5X6"/>
<name>A0A9W4U5X6_9PLEO</name>
<reference evidence="1" key="1">
    <citation type="submission" date="2023-01" db="EMBL/GenBank/DDBJ databases">
        <authorList>
            <person name="Van Ghelder C."/>
            <person name="Rancurel C."/>
        </authorList>
    </citation>
    <scope>NUCLEOTIDE SEQUENCE</scope>
    <source>
        <strain evidence="1">CNCM I-4278</strain>
    </source>
</reference>